<evidence type="ECO:0000256" key="2">
    <source>
        <dbReference type="SAM" id="Phobius"/>
    </source>
</evidence>
<reference evidence="3 4" key="1">
    <citation type="submission" date="2019-12" db="EMBL/GenBank/DDBJ databases">
        <authorList>
            <person name="Floudas D."/>
            <person name="Bentzer J."/>
            <person name="Ahren D."/>
            <person name="Johansson T."/>
            <person name="Persson P."/>
            <person name="Tunlid A."/>
        </authorList>
    </citation>
    <scope>NUCLEOTIDE SEQUENCE [LARGE SCALE GENOMIC DNA]</scope>
    <source>
        <strain evidence="3 4">CBS 102.39</strain>
    </source>
</reference>
<feature type="transmembrane region" description="Helical" evidence="2">
    <location>
        <begin position="310"/>
        <end position="331"/>
    </location>
</feature>
<evidence type="ECO:0000256" key="1">
    <source>
        <dbReference type="SAM" id="MobiDB-lite"/>
    </source>
</evidence>
<dbReference type="Proteomes" id="UP000521872">
    <property type="component" value="Unassembled WGS sequence"/>
</dbReference>
<proteinExistence type="predicted"/>
<organism evidence="3 4">
    <name type="scientific">Agrocybe pediades</name>
    <dbReference type="NCBI Taxonomy" id="84607"/>
    <lineage>
        <taxon>Eukaryota</taxon>
        <taxon>Fungi</taxon>
        <taxon>Dikarya</taxon>
        <taxon>Basidiomycota</taxon>
        <taxon>Agaricomycotina</taxon>
        <taxon>Agaricomycetes</taxon>
        <taxon>Agaricomycetidae</taxon>
        <taxon>Agaricales</taxon>
        <taxon>Agaricineae</taxon>
        <taxon>Strophariaceae</taxon>
        <taxon>Agrocybe</taxon>
    </lineage>
</organism>
<name>A0A8H4R1Q7_9AGAR</name>
<feature type="compositionally biased region" description="Low complexity" evidence="1">
    <location>
        <begin position="406"/>
        <end position="415"/>
    </location>
</feature>
<protein>
    <recommendedName>
        <fullName evidence="5">Transmembrane protein</fullName>
    </recommendedName>
</protein>
<dbReference type="EMBL" id="JAACJL010000015">
    <property type="protein sequence ID" value="KAF4621263.1"/>
    <property type="molecule type" value="Genomic_DNA"/>
</dbReference>
<sequence length="471" mass="50172">MPSLVTVVEDTSPILLYSANDWKAGTSSSDTLADQYTLSSFTLTKTSGASLHFPFFGNSVQVYGAKRANHGVYVAQLDGSVSPPMNGSSSSDLFQQLLYSSDVPLGVHSLTVTNQDNAFFDVDYVTFKTIVGTDNEDLIVNAYQDSHPAFNYTPSAAWSTSPTMVGTFSGGTGHSTSSPSAVGVLKFEVRYMWSLFLSDHDLISRPAGDAVTLYGPVGPGAANTYSVTVDNGSPFTFSAKKQFYRPQQILYTTSGLGKGNHSLRIQLGGDGGELAIDYANVYTTKSLGGSFLEIAPTSSSKSSKLPGGTIAAIVILTLISIFSSLCCAYLLRRQNQLKKQIRRRSVVKDFESKIVQPYVLPPPPPATAINPISQAGRDYDIYGRSRNESAYAFSTPAPSTNPPSTAPASNPAASAYYPQEKRGNAAAYDEPAGQPSGYNTRGYGDAYGELPTAGLHPPPQYMPGNSRGHVG</sequence>
<keyword evidence="2" id="KW-1133">Transmembrane helix</keyword>
<evidence type="ECO:0000313" key="4">
    <source>
        <dbReference type="Proteomes" id="UP000521872"/>
    </source>
</evidence>
<comment type="caution">
    <text evidence="3">The sequence shown here is derived from an EMBL/GenBank/DDBJ whole genome shotgun (WGS) entry which is preliminary data.</text>
</comment>
<evidence type="ECO:0008006" key="5">
    <source>
        <dbReference type="Google" id="ProtNLM"/>
    </source>
</evidence>
<accession>A0A8H4R1Q7</accession>
<feature type="region of interest" description="Disordered" evidence="1">
    <location>
        <begin position="392"/>
        <end position="471"/>
    </location>
</feature>
<dbReference type="AlphaFoldDB" id="A0A8H4R1Q7"/>
<keyword evidence="2" id="KW-0812">Transmembrane</keyword>
<keyword evidence="4" id="KW-1185">Reference proteome</keyword>
<evidence type="ECO:0000313" key="3">
    <source>
        <dbReference type="EMBL" id="KAF4621263.1"/>
    </source>
</evidence>
<gene>
    <name evidence="3" type="ORF">D9613_000224</name>
</gene>
<dbReference type="Gene3D" id="2.60.120.260">
    <property type="entry name" value="Galactose-binding domain-like"/>
    <property type="match status" value="2"/>
</dbReference>
<keyword evidence="2" id="KW-0472">Membrane</keyword>